<dbReference type="Gene3D" id="3.40.30.10">
    <property type="entry name" value="Glutaredoxin"/>
    <property type="match status" value="1"/>
</dbReference>
<gene>
    <name evidence="1" type="ORF">B7Z70_16180</name>
</gene>
<accession>A0A257SEQ8</accession>
<comment type="caution">
    <text evidence="1">The sequence shown here is derived from an EMBL/GenBank/DDBJ whole genome shotgun (WGS) entry which is preliminary data.</text>
</comment>
<proteinExistence type="predicted"/>
<dbReference type="Proteomes" id="UP000216779">
    <property type="component" value="Unassembled WGS sequence"/>
</dbReference>
<dbReference type="AlphaFoldDB" id="A0A257SEQ8"/>
<feature type="non-terminal residue" evidence="1">
    <location>
        <position position="101"/>
    </location>
</feature>
<reference evidence="1 2" key="1">
    <citation type="submission" date="2017-03" db="EMBL/GenBank/DDBJ databases">
        <title>Lifting the veil on microbial sulfur biogeochemistry in mining wastewaters.</title>
        <authorList>
            <person name="Kantor R.S."/>
            <person name="Colenbrander Nelson T."/>
            <person name="Marshall S."/>
            <person name="Bennett D."/>
            <person name="Apte S."/>
            <person name="Camacho D."/>
            <person name="Thomas B.C."/>
            <person name="Warren L.A."/>
            <person name="Banfield J.F."/>
        </authorList>
    </citation>
    <scope>NUCLEOTIDE SEQUENCE [LARGE SCALE GENOMIC DNA]</scope>
    <source>
        <strain evidence="1">21-59-9</strain>
    </source>
</reference>
<name>A0A257SEQ8_9PROT</name>
<evidence type="ECO:0000313" key="2">
    <source>
        <dbReference type="Proteomes" id="UP000216779"/>
    </source>
</evidence>
<sequence>MTIIGSIQYLARSVVFGGIILTATMGCAYAAQASADHDLDYWQALSHTHYIEEGSKGPILYDFFDPNCPYCHQIYTWLQNPIDNGQLRVRFIVVGFLTHSS</sequence>
<dbReference type="EMBL" id="NCBC01001014">
    <property type="protein sequence ID" value="OYV71635.1"/>
    <property type="molecule type" value="Genomic_DNA"/>
</dbReference>
<dbReference type="SUPFAM" id="SSF52833">
    <property type="entry name" value="Thioredoxin-like"/>
    <property type="match status" value="1"/>
</dbReference>
<evidence type="ECO:0000313" key="1">
    <source>
        <dbReference type="EMBL" id="OYV71635.1"/>
    </source>
</evidence>
<dbReference type="InterPro" id="IPR036249">
    <property type="entry name" value="Thioredoxin-like_sf"/>
</dbReference>
<organism evidence="1 2">
    <name type="scientific">Acidithiobacillus ferrivorans</name>
    <dbReference type="NCBI Taxonomy" id="160808"/>
    <lineage>
        <taxon>Bacteria</taxon>
        <taxon>Pseudomonadati</taxon>
        <taxon>Pseudomonadota</taxon>
        <taxon>Acidithiobacillia</taxon>
        <taxon>Acidithiobacillales</taxon>
        <taxon>Acidithiobacillaceae</taxon>
        <taxon>Acidithiobacillus</taxon>
    </lineage>
</organism>
<protein>
    <submittedName>
        <fullName evidence="1">Thiol:disulfide interchange protein</fullName>
    </submittedName>
</protein>